<gene>
    <name evidence="2" type="ORF">LVJ82_17280</name>
</gene>
<evidence type="ECO:0000313" key="2">
    <source>
        <dbReference type="EMBL" id="UOO89173.1"/>
    </source>
</evidence>
<organism evidence="2 3">
    <name type="scientific">Vitreoscilla massiliensis</name>
    <dbReference type="NCBI Taxonomy" id="1689272"/>
    <lineage>
        <taxon>Bacteria</taxon>
        <taxon>Pseudomonadati</taxon>
        <taxon>Pseudomonadota</taxon>
        <taxon>Betaproteobacteria</taxon>
        <taxon>Neisseriales</taxon>
        <taxon>Neisseriaceae</taxon>
        <taxon>Vitreoscilla</taxon>
    </lineage>
</organism>
<dbReference type="EMBL" id="CP091511">
    <property type="protein sequence ID" value="UOO89173.1"/>
    <property type="molecule type" value="Genomic_DNA"/>
</dbReference>
<evidence type="ECO:0000256" key="1">
    <source>
        <dbReference type="SAM" id="MobiDB-lite"/>
    </source>
</evidence>
<evidence type="ECO:0000313" key="3">
    <source>
        <dbReference type="Proteomes" id="UP000832011"/>
    </source>
</evidence>
<protein>
    <recommendedName>
        <fullName evidence="4">EF-hand domain-containing protein</fullName>
    </recommendedName>
</protein>
<sequence>MFGNNIANSIMQATNALAEPTPTQSATFDSVTYDSTDARSTYELTNLRLSVASAIAAWAETDDLDDGETLSDRLYYLMWGIIDIDKNGEIDAEEADLMEKAYQIAADYLVDKGAEESDIVAFLNDDDDDAAENIQELLRGSLPDGEEAETDDLEAFAFGEGDGSEDTAMDAVYKRKIAVRNGKKVIVRKRIAGKVRLSAAQKKGIMKMLRKSHNGKARLKRMKSLRKRKSMGL</sequence>
<dbReference type="Proteomes" id="UP000832011">
    <property type="component" value="Chromosome"/>
</dbReference>
<proteinExistence type="predicted"/>
<feature type="region of interest" description="Disordered" evidence="1">
    <location>
        <begin position="213"/>
        <end position="233"/>
    </location>
</feature>
<dbReference type="RefSeq" id="WP_058356875.1">
    <property type="nucleotide sequence ID" value="NZ_CABKVG010000010.1"/>
</dbReference>
<accession>A0ABY4E1I7</accession>
<reference evidence="2 3" key="1">
    <citation type="journal article" date="2022" name="Res Sq">
        <title>Evolution of multicellular longitudinally dividing oral cavity symbionts (Neisseriaceae).</title>
        <authorList>
            <person name="Nyongesa S."/>
            <person name="Weber P."/>
            <person name="Bernet E."/>
            <person name="Pullido F."/>
            <person name="Nieckarz M."/>
            <person name="Delaby M."/>
            <person name="Nieves C."/>
            <person name="Viehboeck T."/>
            <person name="Krause N."/>
            <person name="Rivera-Millot A."/>
            <person name="Nakamura A."/>
            <person name="Vischer N."/>
            <person name="VanNieuwenhze M."/>
            <person name="Brun Y."/>
            <person name="Cava F."/>
            <person name="Bulgheresi S."/>
            <person name="Veyrier F."/>
        </authorList>
    </citation>
    <scope>NUCLEOTIDE SEQUENCE [LARGE SCALE GENOMIC DNA]</scope>
    <source>
        <strain evidence="2 3">SN4</strain>
    </source>
</reference>
<evidence type="ECO:0008006" key="4">
    <source>
        <dbReference type="Google" id="ProtNLM"/>
    </source>
</evidence>
<keyword evidence="3" id="KW-1185">Reference proteome</keyword>
<name>A0ABY4E1I7_9NEIS</name>